<feature type="transmembrane region" description="Helical" evidence="6">
    <location>
        <begin position="340"/>
        <end position="359"/>
    </location>
</feature>
<feature type="transmembrane region" description="Helical" evidence="6">
    <location>
        <begin position="295"/>
        <end position="311"/>
    </location>
</feature>
<dbReference type="InterPro" id="IPR052159">
    <property type="entry name" value="Competence_DNA_uptake"/>
</dbReference>
<feature type="transmembrane region" description="Helical" evidence="6">
    <location>
        <begin position="365"/>
        <end position="382"/>
    </location>
</feature>
<dbReference type="InterPro" id="IPR004477">
    <property type="entry name" value="ComEC_N"/>
</dbReference>
<organism evidence="9 10">
    <name type="scientific">Candidatus Caccoplasma merdipullorum</name>
    <dbReference type="NCBI Taxonomy" id="2840718"/>
    <lineage>
        <taxon>Bacteria</taxon>
        <taxon>Pseudomonadati</taxon>
        <taxon>Bacteroidota</taxon>
        <taxon>Bacteroidia</taxon>
        <taxon>Bacteroidales</taxon>
        <taxon>Bacteroidaceae</taxon>
        <taxon>Bacteroidaceae incertae sedis</taxon>
        <taxon>Candidatus Caccoplasma</taxon>
    </lineage>
</organism>
<evidence type="ECO:0000256" key="2">
    <source>
        <dbReference type="ARBA" id="ARBA00022475"/>
    </source>
</evidence>
<keyword evidence="3 6" id="KW-0812">Transmembrane</keyword>
<evidence type="ECO:0000256" key="6">
    <source>
        <dbReference type="SAM" id="Phobius"/>
    </source>
</evidence>
<sequence>MDGRKGFLSISDAPFLRFLLPYSTGIAIQYTVGGYIIPTISALVAALFLTRYYSVHTPRYKFANSKYFGYAVFAIFLFAGSLNMYFADKRTNSTPPVSAETAVARISGTPKEKEQTIQCDADILLYGKQNGEKIKSDMPSMLFFQTDTLSCLLKEGDIVIFKEKLQPIQSNDNPYGYDYSKAMRQRGYVYSQYIPSNSWEYLGHETPHKITEAARKAYGRLTERIESLNLRYRSEALVKAMIAGDTSQITQSMRTSYSTSGLSHILAVSGLHTGIIAYIIYLLLLPLKYIRAKRLIPFITVIATWCYIYVIGMPPSAVRAGIMATLVLIGDIIGRKETTINALLAAAFLMLLYNPYLIFDVGFQLSYTAVFSIFYLYPLLISRLPDGNGIKRRLSSIAAVTIAAQVGTLPLCIYYFHQIPLLGTVSNMIAIPFLPLIMAVALFTIFFRNWVTAYLLDTLLSWLDSLASAIGNIPFASIDDIYVKPYHVIFLMIVIFCTAWGIRTKRSEIITGISCFIFLFIAAESINMSKDKNRLTLAVYDDNDITAINMASPHYNYIITPGISKAEDEVKKMAGTFWLAGLMPDARFATDSVRDGGLSVHLPYIVFGAEKIVILDSDRFGKLTCPDKKLFVDKVIITWGFDGDLSKVCEFFDIGEVIIASNIPWYIRNKTLKECEMLRIPCYDIKREGAYIARLKFRNRR</sequence>
<evidence type="ECO:0000313" key="10">
    <source>
        <dbReference type="Proteomes" id="UP000823636"/>
    </source>
</evidence>
<feature type="transmembrane region" description="Helical" evidence="6">
    <location>
        <begin position="509"/>
        <end position="526"/>
    </location>
</feature>
<keyword evidence="4 6" id="KW-1133">Transmembrane helix</keyword>
<feature type="transmembrane region" description="Helical" evidence="6">
    <location>
        <begin position="317"/>
        <end position="333"/>
    </location>
</feature>
<dbReference type="PANTHER" id="PTHR30619">
    <property type="entry name" value="DNA INTERNALIZATION/COMPETENCE PROTEIN COMEC/REC2"/>
    <property type="match status" value="1"/>
</dbReference>
<feature type="transmembrane region" description="Helical" evidence="6">
    <location>
        <begin position="35"/>
        <end position="55"/>
    </location>
</feature>
<comment type="caution">
    <text evidence="9">The sequence shown here is derived from an EMBL/GenBank/DDBJ whole genome shotgun (WGS) entry which is preliminary data.</text>
</comment>
<dbReference type="Proteomes" id="UP000823636">
    <property type="component" value="Unassembled WGS sequence"/>
</dbReference>
<feature type="domain" description="DUF4131" evidence="8">
    <location>
        <begin position="41"/>
        <end position="198"/>
    </location>
</feature>
<protein>
    <submittedName>
        <fullName evidence="9">ComEC/Rec2 family competence protein</fullName>
    </submittedName>
</protein>
<evidence type="ECO:0000259" key="8">
    <source>
        <dbReference type="Pfam" id="PF13567"/>
    </source>
</evidence>
<reference evidence="9" key="1">
    <citation type="submission" date="2020-10" db="EMBL/GenBank/DDBJ databases">
        <authorList>
            <person name="Gilroy R."/>
        </authorList>
    </citation>
    <scope>NUCLEOTIDE SEQUENCE</scope>
    <source>
        <strain evidence="9">G3-4614</strain>
    </source>
</reference>
<dbReference type="GO" id="GO:0005886">
    <property type="term" value="C:plasma membrane"/>
    <property type="evidence" value="ECO:0007669"/>
    <property type="project" value="UniProtKB-SubCell"/>
</dbReference>
<feature type="transmembrane region" description="Helical" evidence="6">
    <location>
        <begin position="394"/>
        <end position="416"/>
    </location>
</feature>
<feature type="domain" description="ComEC/Rec2-related protein" evidence="7">
    <location>
        <begin position="241"/>
        <end position="501"/>
    </location>
</feature>
<gene>
    <name evidence="9" type="ORF">IAC54_02190</name>
</gene>
<feature type="transmembrane region" description="Helical" evidence="6">
    <location>
        <begin position="261"/>
        <end position="283"/>
    </location>
</feature>
<dbReference type="NCBIfam" id="TIGR00360">
    <property type="entry name" value="ComEC_N-term"/>
    <property type="match status" value="1"/>
</dbReference>
<evidence type="ECO:0000256" key="4">
    <source>
        <dbReference type="ARBA" id="ARBA00022989"/>
    </source>
</evidence>
<dbReference type="Pfam" id="PF13567">
    <property type="entry name" value="DUF4131"/>
    <property type="match status" value="1"/>
</dbReference>
<evidence type="ECO:0000256" key="1">
    <source>
        <dbReference type="ARBA" id="ARBA00004651"/>
    </source>
</evidence>
<feature type="transmembrane region" description="Helical" evidence="6">
    <location>
        <begin position="428"/>
        <end position="447"/>
    </location>
</feature>
<evidence type="ECO:0000256" key="5">
    <source>
        <dbReference type="ARBA" id="ARBA00023136"/>
    </source>
</evidence>
<dbReference type="EMBL" id="JADIMW010000022">
    <property type="protein sequence ID" value="MBO8437692.1"/>
    <property type="molecule type" value="Genomic_DNA"/>
</dbReference>
<keyword evidence="5 6" id="KW-0472">Membrane</keyword>
<accession>A0A9D9H764</accession>
<feature type="transmembrane region" description="Helical" evidence="6">
    <location>
        <begin position="67"/>
        <end position="86"/>
    </location>
</feature>
<feature type="transmembrane region" description="Helical" evidence="6">
    <location>
        <begin position="484"/>
        <end position="502"/>
    </location>
</feature>
<dbReference type="InterPro" id="IPR025405">
    <property type="entry name" value="DUF4131"/>
</dbReference>
<name>A0A9D9H764_9BACT</name>
<evidence type="ECO:0000259" key="7">
    <source>
        <dbReference type="Pfam" id="PF03772"/>
    </source>
</evidence>
<dbReference type="PANTHER" id="PTHR30619:SF1">
    <property type="entry name" value="RECOMBINATION PROTEIN 2"/>
    <property type="match status" value="1"/>
</dbReference>
<dbReference type="AlphaFoldDB" id="A0A9D9H764"/>
<evidence type="ECO:0000313" key="9">
    <source>
        <dbReference type="EMBL" id="MBO8437692.1"/>
    </source>
</evidence>
<reference evidence="9" key="2">
    <citation type="journal article" date="2021" name="PeerJ">
        <title>Extensive microbial diversity within the chicken gut microbiome revealed by metagenomics and culture.</title>
        <authorList>
            <person name="Gilroy R."/>
            <person name="Ravi A."/>
            <person name="Getino M."/>
            <person name="Pursley I."/>
            <person name="Horton D.L."/>
            <person name="Alikhan N.F."/>
            <person name="Baker D."/>
            <person name="Gharbi K."/>
            <person name="Hall N."/>
            <person name="Watson M."/>
            <person name="Adriaenssens E.M."/>
            <person name="Foster-Nyarko E."/>
            <person name="Jarju S."/>
            <person name="Secka A."/>
            <person name="Antonio M."/>
            <person name="Oren A."/>
            <person name="Chaudhuri R.R."/>
            <person name="La Ragione R."/>
            <person name="Hildebrand F."/>
            <person name="Pallen M.J."/>
        </authorList>
    </citation>
    <scope>NUCLEOTIDE SEQUENCE</scope>
    <source>
        <strain evidence="9">G3-4614</strain>
    </source>
</reference>
<evidence type="ECO:0000256" key="3">
    <source>
        <dbReference type="ARBA" id="ARBA00022692"/>
    </source>
</evidence>
<comment type="subcellular location">
    <subcellularLocation>
        <location evidence="1">Cell membrane</location>
        <topology evidence="1">Multi-pass membrane protein</topology>
    </subcellularLocation>
</comment>
<proteinExistence type="predicted"/>
<keyword evidence="2" id="KW-1003">Cell membrane</keyword>
<dbReference type="Pfam" id="PF03772">
    <property type="entry name" value="Competence"/>
    <property type="match status" value="1"/>
</dbReference>